<sequence>MKGTELSVDACCRAHDLCPVKIRSHSQRYNLTNTSLYTKSHCKCDDNLFTCLKSSNTQTANIMGNIYFNLVQVPCLEDTKIGRKFRNARNNF</sequence>
<keyword evidence="5" id="KW-0442">Lipid degradation</keyword>
<dbReference type="AlphaFoldDB" id="A0AAV8ZSF6"/>
<evidence type="ECO:0000259" key="8">
    <source>
        <dbReference type="Pfam" id="PF05826"/>
    </source>
</evidence>
<keyword evidence="10" id="KW-1185">Reference proteome</keyword>
<dbReference type="GO" id="GO:0004623">
    <property type="term" value="F:phospholipase A2 activity"/>
    <property type="evidence" value="ECO:0007669"/>
    <property type="project" value="UniProtKB-EC"/>
</dbReference>
<protein>
    <recommendedName>
        <fullName evidence="3">phospholipase A2</fullName>
        <ecNumber evidence="3">3.1.1.4</ecNumber>
    </recommendedName>
    <alternativeName>
        <fullName evidence="7">Phosphatidylcholine 2-acylhydrolase</fullName>
    </alternativeName>
</protein>
<dbReference type="InterPro" id="IPR016090">
    <property type="entry name" value="PLA2-like_dom"/>
</dbReference>
<evidence type="ECO:0000256" key="2">
    <source>
        <dbReference type="ARBA" id="ARBA00004613"/>
    </source>
</evidence>
<name>A0AAV8ZSF6_9CUCU</name>
<gene>
    <name evidence="9" type="ORF">NQ314_002204</name>
</gene>
<keyword evidence="4" id="KW-0964">Secreted</keyword>
<evidence type="ECO:0000256" key="1">
    <source>
        <dbReference type="ARBA" id="ARBA00001913"/>
    </source>
</evidence>
<dbReference type="InterPro" id="IPR033113">
    <property type="entry name" value="PLA2_histidine"/>
</dbReference>
<dbReference type="Pfam" id="PF05826">
    <property type="entry name" value="Phospholip_A2_2"/>
    <property type="match status" value="1"/>
</dbReference>
<evidence type="ECO:0000313" key="10">
    <source>
        <dbReference type="Proteomes" id="UP001162156"/>
    </source>
</evidence>
<dbReference type="PROSITE" id="PS00118">
    <property type="entry name" value="PA2_HIS"/>
    <property type="match status" value="1"/>
</dbReference>
<dbReference type="SUPFAM" id="SSF48619">
    <property type="entry name" value="Phospholipase A2, PLA2"/>
    <property type="match status" value="1"/>
</dbReference>
<feature type="domain" description="Phospholipase A2-like central" evidence="8">
    <location>
        <begin position="3"/>
        <end position="77"/>
    </location>
</feature>
<comment type="caution">
    <text evidence="9">The sequence shown here is derived from an EMBL/GenBank/DDBJ whole genome shotgun (WGS) entry which is preliminary data.</text>
</comment>
<dbReference type="Gene3D" id="1.20.90.10">
    <property type="entry name" value="Phospholipase A2 domain"/>
    <property type="match status" value="1"/>
</dbReference>
<evidence type="ECO:0000256" key="5">
    <source>
        <dbReference type="ARBA" id="ARBA00022963"/>
    </source>
</evidence>
<comment type="subcellular location">
    <subcellularLocation>
        <location evidence="2">Secreted</location>
    </subcellularLocation>
</comment>
<comment type="cofactor">
    <cofactor evidence="1">
        <name>Ca(2+)</name>
        <dbReference type="ChEBI" id="CHEBI:29108"/>
    </cofactor>
</comment>
<proteinExistence type="predicted"/>
<evidence type="ECO:0000256" key="7">
    <source>
        <dbReference type="ARBA" id="ARBA00029903"/>
    </source>
</evidence>
<dbReference type="EMBL" id="JANEYF010000671">
    <property type="protein sequence ID" value="KAJ8968644.1"/>
    <property type="molecule type" value="Genomic_DNA"/>
</dbReference>
<organism evidence="9 10">
    <name type="scientific">Rhamnusium bicolor</name>
    <dbReference type="NCBI Taxonomy" id="1586634"/>
    <lineage>
        <taxon>Eukaryota</taxon>
        <taxon>Metazoa</taxon>
        <taxon>Ecdysozoa</taxon>
        <taxon>Arthropoda</taxon>
        <taxon>Hexapoda</taxon>
        <taxon>Insecta</taxon>
        <taxon>Pterygota</taxon>
        <taxon>Neoptera</taxon>
        <taxon>Endopterygota</taxon>
        <taxon>Coleoptera</taxon>
        <taxon>Polyphaga</taxon>
        <taxon>Cucujiformia</taxon>
        <taxon>Chrysomeloidea</taxon>
        <taxon>Cerambycidae</taxon>
        <taxon>Lepturinae</taxon>
        <taxon>Rhagiini</taxon>
        <taxon>Rhamnusium</taxon>
    </lineage>
</organism>
<evidence type="ECO:0000313" key="9">
    <source>
        <dbReference type="EMBL" id="KAJ8968644.1"/>
    </source>
</evidence>
<dbReference type="PANTHER" id="PTHR12253">
    <property type="entry name" value="RH14732P"/>
    <property type="match status" value="1"/>
</dbReference>
<dbReference type="GO" id="GO:0006644">
    <property type="term" value="P:phospholipid metabolic process"/>
    <property type="evidence" value="ECO:0007669"/>
    <property type="project" value="InterPro"/>
</dbReference>
<reference evidence="9" key="1">
    <citation type="journal article" date="2023" name="Insect Mol. Biol.">
        <title>Genome sequencing provides insights into the evolution of gene families encoding plant cell wall-degrading enzymes in longhorned beetles.</title>
        <authorList>
            <person name="Shin N.R."/>
            <person name="Okamura Y."/>
            <person name="Kirsch R."/>
            <person name="Pauchet Y."/>
        </authorList>
    </citation>
    <scope>NUCLEOTIDE SEQUENCE</scope>
    <source>
        <strain evidence="9">RBIC_L_NR</strain>
    </source>
</reference>
<dbReference type="GO" id="GO:0050482">
    <property type="term" value="P:arachidonate secretion"/>
    <property type="evidence" value="ECO:0007669"/>
    <property type="project" value="InterPro"/>
</dbReference>
<evidence type="ECO:0000256" key="3">
    <source>
        <dbReference type="ARBA" id="ARBA00013278"/>
    </source>
</evidence>
<dbReference type="Proteomes" id="UP001162156">
    <property type="component" value="Unassembled WGS sequence"/>
</dbReference>
<dbReference type="GO" id="GO:0005576">
    <property type="term" value="C:extracellular region"/>
    <property type="evidence" value="ECO:0007669"/>
    <property type="project" value="UniProtKB-SubCell"/>
</dbReference>
<dbReference type="EC" id="3.1.1.4" evidence="3"/>
<evidence type="ECO:0000256" key="6">
    <source>
        <dbReference type="ARBA" id="ARBA00023098"/>
    </source>
</evidence>
<dbReference type="GO" id="GO:0016042">
    <property type="term" value="P:lipid catabolic process"/>
    <property type="evidence" value="ECO:0007669"/>
    <property type="project" value="UniProtKB-KW"/>
</dbReference>
<accession>A0AAV8ZSF6</accession>
<dbReference type="InterPro" id="IPR036444">
    <property type="entry name" value="PLipase_A2_dom_sf"/>
</dbReference>
<evidence type="ECO:0000256" key="4">
    <source>
        <dbReference type="ARBA" id="ARBA00022525"/>
    </source>
</evidence>
<keyword evidence="6" id="KW-0443">Lipid metabolism</keyword>